<organism evidence="1 2">
    <name type="scientific">Paraburkholderia phymatum</name>
    <dbReference type="NCBI Taxonomy" id="148447"/>
    <lineage>
        <taxon>Bacteria</taxon>
        <taxon>Pseudomonadati</taxon>
        <taxon>Pseudomonadota</taxon>
        <taxon>Betaproteobacteria</taxon>
        <taxon>Burkholderiales</taxon>
        <taxon>Burkholderiaceae</taxon>
        <taxon>Paraburkholderia</taxon>
    </lineage>
</organism>
<sequence>MAVEYFEIDLMPGRRFFRCEPLRASISTDECERRWRAGNMLAEVTAEKRAGLGGSIDADFAQTEASTRCLVCKGCGLGARHAGVPDANPSLLRGQSVCARCHRGATRLIGRRICISCYNRQRELFVGKNSKGTKPVKLAALDRRQITYVTAGEVKTLALERSADMDELVVSVLRDEPHSVRFIPTLPARFLELRALEGA</sequence>
<dbReference type="Proteomes" id="UP001558850">
    <property type="component" value="Unassembled WGS sequence"/>
</dbReference>
<keyword evidence="2" id="KW-1185">Reference proteome</keyword>
<evidence type="ECO:0000313" key="1">
    <source>
        <dbReference type="EMBL" id="MEX3934834.1"/>
    </source>
</evidence>
<protein>
    <submittedName>
        <fullName evidence="1">Uncharacterized protein</fullName>
    </submittedName>
</protein>
<name>A0ACC6U5G6_9BURK</name>
<proteinExistence type="predicted"/>
<gene>
    <name evidence="1" type="ORF">AB4Y32_24105</name>
</gene>
<comment type="caution">
    <text evidence="1">The sequence shown here is derived from an EMBL/GenBank/DDBJ whole genome shotgun (WGS) entry which is preliminary data.</text>
</comment>
<accession>A0ACC6U5G6</accession>
<reference evidence="1" key="1">
    <citation type="submission" date="2024-07" db="EMBL/GenBank/DDBJ databases">
        <title>A survey of Mimosa microsymbionts across Brazilian biomes reveals a high diversity of Paraburkholderia nodulating endemic species, but also that Cupriavidus is common as a symbiont of widespread species.</title>
        <authorList>
            <person name="Rouws L."/>
            <person name="Barauna A."/>
            <person name="Beukes C."/>
            <person name="Rouws J.R.C."/>
            <person name="De Faria S.M."/>
            <person name="Gross E."/>
            <person name="Bueno Dos Reis Junior F."/>
            <person name="Simon M.F."/>
            <person name="Maluk M."/>
            <person name="Odee D.W."/>
            <person name="Kenicer G."/>
            <person name="Young J.P.W."/>
            <person name="Reis V.M."/>
            <person name="Zilli J."/>
            <person name="James E.K."/>
        </authorList>
    </citation>
    <scope>NUCLEOTIDE SEQUENCE</scope>
    <source>
        <strain evidence="1">EG181B</strain>
    </source>
</reference>
<dbReference type="EMBL" id="JBFRCH010000015">
    <property type="protein sequence ID" value="MEX3934834.1"/>
    <property type="molecule type" value="Genomic_DNA"/>
</dbReference>
<evidence type="ECO:0000313" key="2">
    <source>
        <dbReference type="Proteomes" id="UP001558850"/>
    </source>
</evidence>